<dbReference type="AlphaFoldDB" id="A0A9X0WLS8"/>
<comment type="caution">
    <text evidence="1">The sequence shown here is derived from an EMBL/GenBank/DDBJ whole genome shotgun (WGS) entry which is preliminary data.</text>
</comment>
<name>A0A9X0WLS8_9GAMM</name>
<proteinExistence type="predicted"/>
<gene>
    <name evidence="1" type="ORF">CKO25_20030</name>
</gene>
<organism evidence="1 2">
    <name type="scientific">Thiocapsa imhoffii</name>
    <dbReference type="NCBI Taxonomy" id="382777"/>
    <lineage>
        <taxon>Bacteria</taxon>
        <taxon>Pseudomonadati</taxon>
        <taxon>Pseudomonadota</taxon>
        <taxon>Gammaproteobacteria</taxon>
        <taxon>Chromatiales</taxon>
        <taxon>Chromatiaceae</taxon>
        <taxon>Thiocapsa</taxon>
    </lineage>
</organism>
<reference evidence="1 2" key="1">
    <citation type="journal article" date="2020" name="Microorganisms">
        <title>Osmotic Adaptation and Compatible Solute Biosynthesis of Phototrophic Bacteria as Revealed from Genome Analyses.</title>
        <authorList>
            <person name="Imhoff J.F."/>
            <person name="Rahn T."/>
            <person name="Kunzel S."/>
            <person name="Keller A."/>
            <person name="Neulinger S.C."/>
        </authorList>
    </citation>
    <scope>NUCLEOTIDE SEQUENCE [LARGE SCALE GENOMIC DNA]</scope>
    <source>
        <strain evidence="1 2">DSM 21303</strain>
    </source>
</reference>
<evidence type="ECO:0000313" key="1">
    <source>
        <dbReference type="EMBL" id="MBK1646873.1"/>
    </source>
</evidence>
<dbReference type="Proteomes" id="UP001138802">
    <property type="component" value="Unassembled WGS sequence"/>
</dbReference>
<dbReference type="EMBL" id="NRSD01000044">
    <property type="protein sequence ID" value="MBK1646873.1"/>
    <property type="molecule type" value="Genomic_DNA"/>
</dbReference>
<protein>
    <submittedName>
        <fullName evidence="1">Uncharacterized protein</fullName>
    </submittedName>
</protein>
<keyword evidence="2" id="KW-1185">Reference proteome</keyword>
<sequence>MRLVDGSTMTMVDRAQNQAVDLQPSRQKPGLGFPICRMVALICLCSGALLNALEADDILLGDAFYPTYFLLCKLVQRGVDGCSNSTVYANAAPISRPGRSSDRAIIWWCWRNGRNDRIG</sequence>
<evidence type="ECO:0000313" key="2">
    <source>
        <dbReference type="Proteomes" id="UP001138802"/>
    </source>
</evidence>
<accession>A0A9X0WLS8</accession>